<organism evidence="4 5">
    <name type="scientific">Gordonia sesuvii</name>
    <dbReference type="NCBI Taxonomy" id="3116777"/>
    <lineage>
        <taxon>Bacteria</taxon>
        <taxon>Bacillati</taxon>
        <taxon>Actinomycetota</taxon>
        <taxon>Actinomycetes</taxon>
        <taxon>Mycobacteriales</taxon>
        <taxon>Gordoniaceae</taxon>
        <taxon>Gordonia</taxon>
    </lineage>
</organism>
<dbReference type="PRINTS" id="PR00038">
    <property type="entry name" value="HTHLUXR"/>
</dbReference>
<evidence type="ECO:0000256" key="1">
    <source>
        <dbReference type="ARBA" id="ARBA00022741"/>
    </source>
</evidence>
<dbReference type="Gene3D" id="1.10.10.10">
    <property type="entry name" value="Winged helix-like DNA-binding domain superfamily/Winged helix DNA-binding domain"/>
    <property type="match status" value="1"/>
</dbReference>
<dbReference type="PROSITE" id="PS50043">
    <property type="entry name" value="HTH_LUXR_2"/>
    <property type="match status" value="1"/>
</dbReference>
<dbReference type="InterPro" id="IPR016032">
    <property type="entry name" value="Sig_transdc_resp-reg_C-effctor"/>
</dbReference>
<comment type="caution">
    <text evidence="4">The sequence shown here is derived from an EMBL/GenBank/DDBJ whole genome shotgun (WGS) entry which is preliminary data.</text>
</comment>
<dbReference type="InterPro" id="IPR011990">
    <property type="entry name" value="TPR-like_helical_dom_sf"/>
</dbReference>
<feature type="domain" description="HTH luxR-type" evidence="3">
    <location>
        <begin position="847"/>
        <end position="912"/>
    </location>
</feature>
<dbReference type="SMART" id="SM00421">
    <property type="entry name" value="HTH_LUXR"/>
    <property type="match status" value="1"/>
</dbReference>
<reference evidence="4 5" key="1">
    <citation type="submission" date="2024-01" db="EMBL/GenBank/DDBJ databases">
        <title>Draft genome sequence of Gordonia sp. LSe1-13.</title>
        <authorList>
            <person name="Suphannarot A."/>
            <person name="Mingma R."/>
        </authorList>
    </citation>
    <scope>NUCLEOTIDE SEQUENCE [LARGE SCALE GENOMIC DNA]</scope>
    <source>
        <strain evidence="4 5">LSe1-13</strain>
    </source>
</reference>
<evidence type="ECO:0000313" key="5">
    <source>
        <dbReference type="Proteomes" id="UP001347146"/>
    </source>
</evidence>
<dbReference type="InterPro" id="IPR027417">
    <property type="entry name" value="P-loop_NTPase"/>
</dbReference>
<dbReference type="Proteomes" id="UP001347146">
    <property type="component" value="Unassembled WGS sequence"/>
</dbReference>
<dbReference type="PANTHER" id="PTHR16305">
    <property type="entry name" value="TESTICULAR SOLUBLE ADENYLYL CYCLASE"/>
    <property type="match status" value="1"/>
</dbReference>
<dbReference type="Gene3D" id="1.25.40.10">
    <property type="entry name" value="Tetratricopeptide repeat domain"/>
    <property type="match status" value="1"/>
</dbReference>
<evidence type="ECO:0000256" key="2">
    <source>
        <dbReference type="ARBA" id="ARBA00022840"/>
    </source>
</evidence>
<sequence>MIGREREQRVIDRLVSNARIGTSGVLAVTGEPGVGKTALLRWTQSRLDGFRVVRATGTEPEREVPFAALLAVLRPALDLLDTIAEPQARALSSALALEESAAGDRFAVGAATLSLLCRYAEDGPIAVLLDDLQWIDTPSADALLFAARRLSADPIAVVAAGREGEVDHLVVGVDELRLTGLDLGGIRRLVADVTARPVTDEWVVRLHELTGGNPLAVTELAENPEALPPRPSGVPAPLSAALVDAFVRRLRPLDETTRAVLLVAVICNGDLRLTGQTCAAIGLDPAHLASVTDAGLAQVTGGEITFRHPLLRSAVYRDAAPQQRRSVHAAAAAALPDADVDRRAWHVAEALWAADATAADLLHTAGDRAAERAAWAVASAAYERAARLSPDAVDIRSRLLDAASAAWTAGLGSRALTLLDEVDDAAGLPTVLHALELEALELQALELRAVISVRSGSLQEGIRLLERAAMRSDSPDVRAGLLAEAVHASFFLADGTVVRRLVQPLDDAVAAATTTRARAMGGLAAGVAKVLAGSGGVAELRDAVPLLAQSIENQSDENSLSWVLYAPLFLRDGDTGRDLRDRIDRARRRAGVGVLPALLFQVARDGATSDSWPRAAADYTESIRLARDTGQTTELAMSLAGLAWLQARTGQADECRAHAEEAMSLGLARDVHAARIWALHALADLAVAGDDPEETLRRLLAVDELLTERAVGDPDLSPRPDLVETLVRLGRETEAADVARKFSMVADAKGQPWSAARARRAAAMVADDFDQAFAEALALHRDTPDRFETARTALAYGERLRRAGRRVDARVQLRSSLSAFAELGARPWADRAATELDLTGERVAHRPQGGVASLTPQELQVALLLSDGRTTREAAAALFLSPKTVEYHLRKVYRKLGIRSRAELSDIVSPTKN</sequence>
<keyword evidence="5" id="KW-1185">Reference proteome</keyword>
<dbReference type="PANTHER" id="PTHR16305:SF35">
    <property type="entry name" value="TRANSCRIPTIONAL ACTIVATOR DOMAIN"/>
    <property type="match status" value="1"/>
</dbReference>
<evidence type="ECO:0000259" key="3">
    <source>
        <dbReference type="PROSITE" id="PS50043"/>
    </source>
</evidence>
<keyword evidence="1" id="KW-0547">Nucleotide-binding</keyword>
<dbReference type="SUPFAM" id="SSF46894">
    <property type="entry name" value="C-terminal effector domain of the bipartite response regulators"/>
    <property type="match status" value="1"/>
</dbReference>
<keyword evidence="2" id="KW-0067">ATP-binding</keyword>
<dbReference type="CDD" id="cd06170">
    <property type="entry name" value="LuxR_C_like"/>
    <property type="match status" value="1"/>
</dbReference>
<dbReference type="InterPro" id="IPR000792">
    <property type="entry name" value="Tscrpt_reg_LuxR_C"/>
</dbReference>
<gene>
    <name evidence="4" type="ORF">VZC37_09790</name>
</gene>
<dbReference type="Gene3D" id="3.40.50.300">
    <property type="entry name" value="P-loop containing nucleotide triphosphate hydrolases"/>
    <property type="match status" value="1"/>
</dbReference>
<dbReference type="InterPro" id="IPR041664">
    <property type="entry name" value="AAA_16"/>
</dbReference>
<dbReference type="EMBL" id="JAZDUF010000002">
    <property type="protein sequence ID" value="MEE3850626.1"/>
    <property type="molecule type" value="Genomic_DNA"/>
</dbReference>
<dbReference type="Pfam" id="PF00196">
    <property type="entry name" value="GerE"/>
    <property type="match status" value="1"/>
</dbReference>
<proteinExistence type="predicted"/>
<dbReference type="SUPFAM" id="SSF48452">
    <property type="entry name" value="TPR-like"/>
    <property type="match status" value="1"/>
</dbReference>
<name>A0ABU7MDH5_9ACTN</name>
<protein>
    <submittedName>
        <fullName evidence="4">AAA family ATPase</fullName>
    </submittedName>
</protein>
<dbReference type="Pfam" id="PF13191">
    <property type="entry name" value="AAA_16"/>
    <property type="match status" value="1"/>
</dbReference>
<evidence type="ECO:0000313" key="4">
    <source>
        <dbReference type="EMBL" id="MEE3850626.1"/>
    </source>
</evidence>
<dbReference type="InterPro" id="IPR036388">
    <property type="entry name" value="WH-like_DNA-bd_sf"/>
</dbReference>
<dbReference type="SUPFAM" id="SSF52540">
    <property type="entry name" value="P-loop containing nucleoside triphosphate hydrolases"/>
    <property type="match status" value="1"/>
</dbReference>
<accession>A0ABU7MDH5</accession>
<dbReference type="RefSeq" id="WP_330432262.1">
    <property type="nucleotide sequence ID" value="NZ_JAZDUF010000002.1"/>
</dbReference>